<proteinExistence type="predicted"/>
<dbReference type="Pfam" id="PF00012">
    <property type="entry name" value="HSP70"/>
    <property type="match status" value="2"/>
</dbReference>
<evidence type="ECO:0000256" key="3">
    <source>
        <dbReference type="SAM" id="MobiDB-lite"/>
    </source>
</evidence>
<feature type="region of interest" description="Disordered" evidence="3">
    <location>
        <begin position="390"/>
        <end position="414"/>
    </location>
</feature>
<dbReference type="Gramene" id="TRITD5Av1G232950.9">
    <property type="protein sequence ID" value="TRITD5Av1G232950.9"/>
    <property type="gene ID" value="TRITD5Av1G232950"/>
</dbReference>
<evidence type="ECO:0000313" key="5">
    <source>
        <dbReference type="Proteomes" id="UP000324705"/>
    </source>
</evidence>
<gene>
    <name evidence="4" type="ORF">TRITD_5Av1G232950</name>
</gene>
<protein>
    <recommendedName>
        <fullName evidence="6">Heat shock protein 70</fullName>
    </recommendedName>
</protein>
<name>A0A9R0WUE9_TRITD</name>
<dbReference type="GO" id="GO:0009615">
    <property type="term" value="P:response to virus"/>
    <property type="evidence" value="ECO:0007669"/>
    <property type="project" value="UniProtKB-ARBA"/>
</dbReference>
<evidence type="ECO:0000256" key="2">
    <source>
        <dbReference type="ARBA" id="ARBA00022840"/>
    </source>
</evidence>
<keyword evidence="1" id="KW-0547">Nucleotide-binding</keyword>
<dbReference type="InterPro" id="IPR013126">
    <property type="entry name" value="Hsp_70_fam"/>
</dbReference>
<dbReference type="SUPFAM" id="SSF53067">
    <property type="entry name" value="Actin-like ATPase domain"/>
    <property type="match status" value="1"/>
</dbReference>
<organism evidence="4 5">
    <name type="scientific">Triticum turgidum subsp. durum</name>
    <name type="common">Durum wheat</name>
    <name type="synonym">Triticum durum</name>
    <dbReference type="NCBI Taxonomy" id="4567"/>
    <lineage>
        <taxon>Eukaryota</taxon>
        <taxon>Viridiplantae</taxon>
        <taxon>Streptophyta</taxon>
        <taxon>Embryophyta</taxon>
        <taxon>Tracheophyta</taxon>
        <taxon>Spermatophyta</taxon>
        <taxon>Magnoliopsida</taxon>
        <taxon>Liliopsida</taxon>
        <taxon>Poales</taxon>
        <taxon>Poaceae</taxon>
        <taxon>BOP clade</taxon>
        <taxon>Pooideae</taxon>
        <taxon>Triticodae</taxon>
        <taxon>Triticeae</taxon>
        <taxon>Triticinae</taxon>
        <taxon>Triticum</taxon>
    </lineage>
</organism>
<dbReference type="FunFam" id="1.20.1270.10:FF:000028">
    <property type="entry name" value="Heat shock 70 kDa protein"/>
    <property type="match status" value="1"/>
</dbReference>
<dbReference type="PANTHER" id="PTHR19375">
    <property type="entry name" value="HEAT SHOCK PROTEIN 70KDA"/>
    <property type="match status" value="1"/>
</dbReference>
<dbReference type="PRINTS" id="PR00301">
    <property type="entry name" value="HEATSHOCK70"/>
</dbReference>
<keyword evidence="5" id="KW-1185">Reference proteome</keyword>
<dbReference type="SUPFAM" id="SSF100920">
    <property type="entry name" value="Heat shock protein 70kD (HSP70), peptide-binding domain"/>
    <property type="match status" value="1"/>
</dbReference>
<evidence type="ECO:0000256" key="1">
    <source>
        <dbReference type="ARBA" id="ARBA00022741"/>
    </source>
</evidence>
<dbReference type="GO" id="GO:0005524">
    <property type="term" value="F:ATP binding"/>
    <property type="evidence" value="ECO:0007669"/>
    <property type="project" value="UniProtKB-KW"/>
</dbReference>
<dbReference type="AlphaFoldDB" id="A0A9R0WUE9"/>
<dbReference type="FunFam" id="3.30.30.30:FF:000001">
    <property type="entry name" value="heat shock 70 kDa protein-like"/>
    <property type="match status" value="1"/>
</dbReference>
<dbReference type="FunFam" id="3.30.420.40:FF:000026">
    <property type="entry name" value="Heat shock protein 70"/>
    <property type="match status" value="1"/>
</dbReference>
<dbReference type="SUPFAM" id="SSF100934">
    <property type="entry name" value="Heat shock protein 70kD (HSP70), C-terminal subdomain"/>
    <property type="match status" value="1"/>
</dbReference>
<sequence>MAPTKGEGPAIGIDLGTTYSCVGVWQHDRVEIIANDQGNRTTPSYVAFTDSERLIGDAAKNQVAMNPINTVFDAKRLIGRRFADAPVQSDIKMWPYKVIPGPADKPMIVVQYKGEDKQFSAEEISSMVLIKMREIAEAYLGVTIKNAVVTVPAYFNDSQRQATKDAGVIAGLNVMRIINEPTAAAIAYGLDKKATKKEQVFSTYSDNQPGVLIQVFEGERTRTRDNNLLGKFELSGIPPAPRGVPQITVCFDIDANGILNVSAEDKTTGQKNKITITNDKGRLSKDDIEKMVQDAEKYKSEDEEHKKKVDAKNSLENYAYNMRNTIQDEKIASKLPADDKKKIEDAVDAAIQWLDANQLGEVDEFEDKMKELEGLCNPIIAKMYQGAGADMPGGMDEDAPAASGGAGPKIEEVD</sequence>
<dbReference type="InterPro" id="IPR018181">
    <property type="entry name" value="Heat_shock_70_CS"/>
</dbReference>
<dbReference type="PROSITE" id="PS00297">
    <property type="entry name" value="HSP70_1"/>
    <property type="match status" value="1"/>
</dbReference>
<evidence type="ECO:0008006" key="6">
    <source>
        <dbReference type="Google" id="ProtNLM"/>
    </source>
</evidence>
<dbReference type="InterPro" id="IPR029048">
    <property type="entry name" value="HSP70_C_sf"/>
</dbReference>
<dbReference type="EMBL" id="LT934119">
    <property type="protein sequence ID" value="VAI24217.1"/>
    <property type="molecule type" value="Genomic_DNA"/>
</dbReference>
<evidence type="ECO:0000313" key="4">
    <source>
        <dbReference type="EMBL" id="VAI24217.1"/>
    </source>
</evidence>
<dbReference type="InterPro" id="IPR043129">
    <property type="entry name" value="ATPase_NBD"/>
</dbReference>
<dbReference type="Gene3D" id="3.30.420.40">
    <property type="match status" value="1"/>
</dbReference>
<reference evidence="4 5" key="1">
    <citation type="submission" date="2017-09" db="EMBL/GenBank/DDBJ databases">
        <authorList>
            <consortium name="International Durum Wheat Genome Sequencing Consortium (IDWGSC)"/>
            <person name="Milanesi L."/>
        </authorList>
    </citation>
    <scope>NUCLEOTIDE SEQUENCE [LARGE SCALE GENOMIC DNA]</scope>
    <source>
        <strain evidence="5">cv. Svevo</strain>
    </source>
</reference>
<dbReference type="Proteomes" id="UP000324705">
    <property type="component" value="Chromosome 5A"/>
</dbReference>
<dbReference type="FunFam" id="2.60.34.10:FF:000002">
    <property type="entry name" value="Heat shock 70 kDa"/>
    <property type="match status" value="1"/>
</dbReference>
<accession>A0A9R0WUE9</accession>
<dbReference type="Gene3D" id="1.20.1270.10">
    <property type="match status" value="1"/>
</dbReference>
<keyword evidence="2" id="KW-0067">ATP-binding</keyword>
<dbReference type="InterPro" id="IPR029047">
    <property type="entry name" value="HSP70_peptide-bd_sf"/>
</dbReference>
<dbReference type="GO" id="GO:0140662">
    <property type="term" value="F:ATP-dependent protein folding chaperone"/>
    <property type="evidence" value="ECO:0007669"/>
    <property type="project" value="InterPro"/>
</dbReference>